<accession>A0A0V0TXX1</accession>
<evidence type="ECO:0000313" key="11">
    <source>
        <dbReference type="EMBL" id="KRX43852.1"/>
    </source>
</evidence>
<dbReference type="EMBL" id="JYDJ01000109">
    <property type="protein sequence ID" value="KRX43852.1"/>
    <property type="molecule type" value="Genomic_DNA"/>
</dbReference>
<feature type="domain" description="Signal recognition particle SRP72 subunit RNA-binding" evidence="10">
    <location>
        <begin position="665"/>
        <end position="713"/>
    </location>
</feature>
<gene>
    <name evidence="11" type="primary">SRP72</name>
    <name evidence="11" type="ORF">T05_11004</name>
</gene>
<keyword evidence="12" id="KW-1185">Reference proteome</keyword>
<feature type="compositionally biased region" description="Basic residues" evidence="9">
    <location>
        <begin position="767"/>
        <end position="778"/>
    </location>
</feature>
<dbReference type="AlphaFoldDB" id="A0A0V0TXX1"/>
<keyword evidence="8" id="KW-0687">Ribonucleoprotein</keyword>
<comment type="similarity">
    <text evidence="3">Belongs to the SRP72 family.</text>
</comment>
<dbReference type="STRING" id="144512.A0A0V0TXX1"/>
<dbReference type="Pfam" id="PF08492">
    <property type="entry name" value="SRP72"/>
    <property type="match status" value="1"/>
</dbReference>
<keyword evidence="7" id="KW-0733">Signal recognition particle</keyword>
<dbReference type="GO" id="GO:0008312">
    <property type="term" value="F:7S RNA binding"/>
    <property type="evidence" value="ECO:0007669"/>
    <property type="project" value="InterPro"/>
</dbReference>
<keyword evidence="5" id="KW-0963">Cytoplasm</keyword>
<feature type="compositionally biased region" description="Polar residues" evidence="9">
    <location>
        <begin position="738"/>
        <end position="752"/>
    </location>
</feature>
<feature type="compositionally biased region" description="Basic residues" evidence="9">
    <location>
        <begin position="677"/>
        <end position="688"/>
    </location>
</feature>
<dbReference type="OrthoDB" id="5421607at2759"/>
<evidence type="ECO:0000256" key="4">
    <source>
        <dbReference type="ARBA" id="ARBA00018350"/>
    </source>
</evidence>
<dbReference type="Pfam" id="PF17004">
    <property type="entry name" value="SRP_TPR_like"/>
    <property type="match status" value="1"/>
</dbReference>
<dbReference type="PANTHER" id="PTHR14094:SF9">
    <property type="entry name" value="SIGNAL RECOGNITION PARTICLE SUBUNIT SRP72"/>
    <property type="match status" value="1"/>
</dbReference>
<dbReference type="GO" id="GO:0005783">
    <property type="term" value="C:endoplasmic reticulum"/>
    <property type="evidence" value="ECO:0007669"/>
    <property type="project" value="UniProtKB-SubCell"/>
</dbReference>
<dbReference type="Proteomes" id="UP000055048">
    <property type="component" value="Unassembled WGS sequence"/>
</dbReference>
<comment type="caution">
    <text evidence="11">The sequence shown here is derived from an EMBL/GenBank/DDBJ whole genome shotgun (WGS) entry which is preliminary data.</text>
</comment>
<comment type="subcellular location">
    <subcellularLocation>
        <location evidence="2">Cytoplasm</location>
    </subcellularLocation>
    <subcellularLocation>
        <location evidence="1">Endoplasmic reticulum</location>
    </subcellularLocation>
</comment>
<feature type="compositionally biased region" description="Basic and acidic residues" evidence="9">
    <location>
        <begin position="698"/>
        <end position="710"/>
    </location>
</feature>
<dbReference type="PANTHER" id="PTHR14094">
    <property type="entry name" value="SIGNAL RECOGNITION PARTICLE 72"/>
    <property type="match status" value="1"/>
</dbReference>
<dbReference type="GO" id="GO:0005786">
    <property type="term" value="C:signal recognition particle, endoplasmic reticulum targeting"/>
    <property type="evidence" value="ECO:0007669"/>
    <property type="project" value="UniProtKB-KW"/>
</dbReference>
<evidence type="ECO:0000256" key="7">
    <source>
        <dbReference type="ARBA" id="ARBA00023135"/>
    </source>
</evidence>
<reference evidence="11 12" key="1">
    <citation type="submission" date="2015-01" db="EMBL/GenBank/DDBJ databases">
        <title>Evolution of Trichinella species and genotypes.</title>
        <authorList>
            <person name="Korhonen P.K."/>
            <person name="Edoardo P."/>
            <person name="Giuseppe L.R."/>
            <person name="Gasser R.B."/>
        </authorList>
    </citation>
    <scope>NUCLEOTIDE SEQUENCE [LARGE SCALE GENOMIC DNA]</scope>
    <source>
        <strain evidence="11">ISS417</strain>
    </source>
</reference>
<keyword evidence="6" id="KW-0256">Endoplasmic reticulum</keyword>
<dbReference type="InterPro" id="IPR013699">
    <property type="entry name" value="Signal_recog_part_SRP72_RNA-bd"/>
</dbReference>
<dbReference type="InterPro" id="IPR031545">
    <property type="entry name" value="SRP72_TPR-like"/>
</dbReference>
<evidence type="ECO:0000256" key="5">
    <source>
        <dbReference type="ARBA" id="ARBA00022490"/>
    </source>
</evidence>
<evidence type="ECO:0000256" key="9">
    <source>
        <dbReference type="SAM" id="MobiDB-lite"/>
    </source>
</evidence>
<dbReference type="SUPFAM" id="SSF48452">
    <property type="entry name" value="TPR-like"/>
    <property type="match status" value="2"/>
</dbReference>
<organism evidence="11 12">
    <name type="scientific">Trichinella murrelli</name>
    <dbReference type="NCBI Taxonomy" id="144512"/>
    <lineage>
        <taxon>Eukaryota</taxon>
        <taxon>Metazoa</taxon>
        <taxon>Ecdysozoa</taxon>
        <taxon>Nematoda</taxon>
        <taxon>Enoplea</taxon>
        <taxon>Dorylaimia</taxon>
        <taxon>Trichinellida</taxon>
        <taxon>Trichinellidae</taxon>
        <taxon>Trichinella</taxon>
    </lineage>
</organism>
<dbReference type="GO" id="GO:0006614">
    <property type="term" value="P:SRP-dependent cotranslational protein targeting to membrane"/>
    <property type="evidence" value="ECO:0007669"/>
    <property type="project" value="InterPro"/>
</dbReference>
<evidence type="ECO:0000256" key="8">
    <source>
        <dbReference type="ARBA" id="ARBA00023274"/>
    </source>
</evidence>
<evidence type="ECO:0000256" key="2">
    <source>
        <dbReference type="ARBA" id="ARBA00004496"/>
    </source>
</evidence>
<dbReference type="InterPro" id="IPR026270">
    <property type="entry name" value="SRP72"/>
</dbReference>
<protein>
    <recommendedName>
        <fullName evidence="4">Signal recognition particle subunit SRP72</fullName>
    </recommendedName>
</protein>
<evidence type="ECO:0000256" key="3">
    <source>
        <dbReference type="ARBA" id="ARBA00007676"/>
    </source>
</evidence>
<dbReference type="Gene3D" id="1.25.40.10">
    <property type="entry name" value="Tetratricopeptide repeat domain"/>
    <property type="match status" value="2"/>
</dbReference>
<feature type="region of interest" description="Disordered" evidence="9">
    <location>
        <begin position="677"/>
        <end position="778"/>
    </location>
</feature>
<dbReference type="GO" id="GO:0043022">
    <property type="term" value="F:ribosome binding"/>
    <property type="evidence" value="ECO:0007669"/>
    <property type="project" value="TreeGrafter"/>
</dbReference>
<evidence type="ECO:0000313" key="12">
    <source>
        <dbReference type="Proteomes" id="UP000055048"/>
    </source>
</evidence>
<evidence type="ECO:0000259" key="10">
    <source>
        <dbReference type="Pfam" id="PF08492"/>
    </source>
</evidence>
<evidence type="ECO:0000256" key="1">
    <source>
        <dbReference type="ARBA" id="ARBA00004240"/>
    </source>
</evidence>
<name>A0A0V0TXX1_9BILA</name>
<dbReference type="InterPro" id="IPR011990">
    <property type="entry name" value="TPR-like_helical_dom_sf"/>
</dbReference>
<proteinExistence type="inferred from homology"/>
<evidence type="ECO:0000256" key="6">
    <source>
        <dbReference type="ARBA" id="ARBA00022824"/>
    </source>
</evidence>
<sequence length="778" mass="89339">MMRKSRKEKKPKKNYTQADVVMMDESKKAKKMPWSTEDQLRIKNEMPQHLPATWSMLGRGTLLLLTPTQEIQQNNMKKKNVQQIIFPPIRKHLYSKSPDIYNPFQHRSTTGPTGQENVSNKYAHQFIYHFIADSYYELKKAEKSGDYERALKLCDRILKLKDGTDDVALFCKIVCFIQMSKFAEARKLIQSSSLEKASLIFEESYCLYRLNMLEEAASMLNSSSQMNIVSKELLAQILYRLEKPEESYKLYKEVLRNSSDGYDDERMANINAVISELQYQNPSKPLELEVNPDSYEHVYNESCRLIALNEYEKAKEQLIVAENLCRNSLTEQDYTEDEIDEEISIIRVQLAYCHQMLGEITKAGNILNEIIKKKNVSMVVQAVASNNLVCLKKDMNVFELRKRMKFCTTSQLDRQLNNRQKLGICLNGALVSLQTNQFDAVTKSIEMLNKTYGREDLAIFCEMALMSAKGNAGQAEKKLEEIFASKSAGECSLALRLAQAQIFINQEKYEKAFDLLTSLAENTLRPAILSVLLPLCHMVNNKRTVKFLESTAKQLSDMKCDKKTLVGFLQECASFYTKNNDVKTALIYLKWLHDVQPDDLNALVNLINAYMLIDERKAEELSRTLPDFDEFVRDLNVNALENTNWLALGSKYAVKRATRTETPKPGTASNALIIGGKTRKRRRKVKLPKHFDPNVPPDPERWLPKYERSGYRKKKDKRAKDRDIGRGTQGMIGDDVETTNLETHVSPKQATAPQAIGPRQMHPAPQKPKKKKRPNNKW</sequence>